<dbReference type="PANTHER" id="PTHR43489:SF6">
    <property type="entry name" value="HYDROXYPYRUVATE ISOMERASE-RELATED"/>
    <property type="match status" value="1"/>
</dbReference>
<dbReference type="PANTHER" id="PTHR43489">
    <property type="entry name" value="ISOMERASE"/>
    <property type="match status" value="1"/>
</dbReference>
<accession>A0ABV3RQX8</accession>
<dbReference type="InterPro" id="IPR013022">
    <property type="entry name" value="Xyl_isomerase-like_TIM-brl"/>
</dbReference>
<reference evidence="4 5" key="1">
    <citation type="submission" date="2024-07" db="EMBL/GenBank/DDBJ databases">
        <title>Marimonas sp.nov., isolated from tidal-flat sediment.</title>
        <authorList>
            <person name="Jayan J.N."/>
            <person name="Lee S.S."/>
        </authorList>
    </citation>
    <scope>NUCLEOTIDE SEQUENCE [LARGE SCALE GENOMIC DNA]</scope>
    <source>
        <strain evidence="4 5">MJW-29</strain>
    </source>
</reference>
<name>A0ABV3RQX8_9RHOB</name>
<keyword evidence="5" id="KW-1185">Reference proteome</keyword>
<evidence type="ECO:0000256" key="2">
    <source>
        <dbReference type="SAM" id="MobiDB-lite"/>
    </source>
</evidence>
<evidence type="ECO:0000259" key="3">
    <source>
        <dbReference type="Pfam" id="PF01261"/>
    </source>
</evidence>
<dbReference type="InterPro" id="IPR050417">
    <property type="entry name" value="Sugar_Epim/Isomerase"/>
</dbReference>
<comment type="caution">
    <text evidence="4">The sequence shown here is derived from an EMBL/GenBank/DDBJ whole genome shotgun (WGS) entry which is preliminary data.</text>
</comment>
<dbReference type="Proteomes" id="UP001556098">
    <property type="component" value="Unassembled WGS sequence"/>
</dbReference>
<dbReference type="InterPro" id="IPR036237">
    <property type="entry name" value="Xyl_isomerase-like_sf"/>
</dbReference>
<dbReference type="Pfam" id="PF01261">
    <property type="entry name" value="AP_endonuc_2"/>
    <property type="match status" value="1"/>
</dbReference>
<feature type="domain" description="Xylose isomerase-like TIM barrel" evidence="3">
    <location>
        <begin position="7"/>
        <end position="95"/>
    </location>
</feature>
<keyword evidence="1" id="KW-0413">Isomerase</keyword>
<dbReference type="Gene3D" id="3.20.20.150">
    <property type="entry name" value="Divalent-metal-dependent TIM barrel enzymes"/>
    <property type="match status" value="1"/>
</dbReference>
<organism evidence="4 5">
    <name type="scientific">Sulfitobacter sediminis</name>
    <dbReference type="NCBI Taxonomy" id="3234186"/>
    <lineage>
        <taxon>Bacteria</taxon>
        <taxon>Pseudomonadati</taxon>
        <taxon>Pseudomonadota</taxon>
        <taxon>Alphaproteobacteria</taxon>
        <taxon>Rhodobacterales</taxon>
        <taxon>Roseobacteraceae</taxon>
        <taxon>Sulfitobacter</taxon>
    </lineage>
</organism>
<evidence type="ECO:0000313" key="4">
    <source>
        <dbReference type="EMBL" id="MEW9921400.1"/>
    </source>
</evidence>
<dbReference type="SUPFAM" id="SSF51658">
    <property type="entry name" value="Xylose isomerase-like"/>
    <property type="match status" value="1"/>
</dbReference>
<dbReference type="EMBL" id="JBFNXX010000015">
    <property type="protein sequence ID" value="MEW9921400.1"/>
    <property type="molecule type" value="Genomic_DNA"/>
</dbReference>
<evidence type="ECO:0000313" key="5">
    <source>
        <dbReference type="Proteomes" id="UP001556098"/>
    </source>
</evidence>
<sequence>MPGREGDARAAIDQALGYARAIGAGAVHVMAGLTSGAEAERTFAANLRYAYRQAGEITILIEPQNRHDAPGYFRSTTDQARRIIERVGQPNLKATMSGGRKATLSPGSRR</sequence>
<proteinExistence type="predicted"/>
<evidence type="ECO:0000256" key="1">
    <source>
        <dbReference type="ARBA" id="ARBA00023235"/>
    </source>
</evidence>
<feature type="region of interest" description="Disordered" evidence="2">
    <location>
        <begin position="88"/>
        <end position="110"/>
    </location>
</feature>
<protein>
    <submittedName>
        <fullName evidence="4">TIM barrel protein</fullName>
    </submittedName>
</protein>
<gene>
    <name evidence="4" type="ORF">AB2B41_17465</name>
</gene>